<keyword evidence="6" id="KW-0689">Ribosomal protein</keyword>
<dbReference type="Gene3D" id="3.40.50.150">
    <property type="entry name" value="Vaccinia Virus protein VP39"/>
    <property type="match status" value="1"/>
</dbReference>
<dbReference type="InterPro" id="IPR007848">
    <property type="entry name" value="Small_mtfrase_dom"/>
</dbReference>
<dbReference type="GO" id="GO:0005840">
    <property type="term" value="C:ribosome"/>
    <property type="evidence" value="ECO:0007669"/>
    <property type="project" value="UniProtKB-KW"/>
</dbReference>
<dbReference type="Pfam" id="PF17827">
    <property type="entry name" value="PrmC_N"/>
    <property type="match status" value="1"/>
</dbReference>
<dbReference type="CDD" id="cd02440">
    <property type="entry name" value="AdoMet_MTases"/>
    <property type="match status" value="1"/>
</dbReference>
<dbReference type="OrthoDB" id="9800643at2"/>
<dbReference type="Gene3D" id="1.10.8.10">
    <property type="entry name" value="DNA helicase RuvA subunit, C-terminal domain"/>
    <property type="match status" value="1"/>
</dbReference>
<gene>
    <name evidence="6" type="primary">prmB</name>
    <name evidence="6" type="ORF">E3W66_02945</name>
</gene>
<evidence type="ECO:0000313" key="6">
    <source>
        <dbReference type="EMBL" id="TFH68919.1"/>
    </source>
</evidence>
<dbReference type="GO" id="GO:0003676">
    <property type="term" value="F:nucleic acid binding"/>
    <property type="evidence" value="ECO:0007669"/>
    <property type="project" value="InterPro"/>
</dbReference>
<keyword evidence="3" id="KW-0949">S-adenosyl-L-methionine</keyword>
<dbReference type="InterPro" id="IPR004556">
    <property type="entry name" value="HemK-like"/>
</dbReference>
<dbReference type="NCBIfam" id="TIGR00536">
    <property type="entry name" value="hemK_fam"/>
    <property type="match status" value="1"/>
</dbReference>
<dbReference type="EMBL" id="SPIA01000001">
    <property type="protein sequence ID" value="TFH68919.1"/>
    <property type="molecule type" value="Genomic_DNA"/>
</dbReference>
<reference evidence="6 7" key="1">
    <citation type="submission" date="2019-03" db="EMBL/GenBank/DDBJ databases">
        <title>Draft genome of Gammaproteobacteria bacterium LSUCC0057, a member of the SAR92 clade.</title>
        <authorList>
            <person name="Lanclos V.C."/>
            <person name="Doiron C."/>
            <person name="Henson M.W."/>
            <person name="Thrash J.C."/>
        </authorList>
    </citation>
    <scope>NUCLEOTIDE SEQUENCE [LARGE SCALE GENOMIC DNA]</scope>
    <source>
        <strain evidence="6 7">LSUCC0057</strain>
    </source>
</reference>
<dbReference type="PANTHER" id="PTHR47806:SF1">
    <property type="entry name" value="RIBOSOMAL PROTEIN UL3 GLUTAMINE METHYLTRANSFERASE"/>
    <property type="match status" value="1"/>
</dbReference>
<dbReference type="InterPro" id="IPR040758">
    <property type="entry name" value="PrmC_N"/>
</dbReference>
<evidence type="ECO:0000313" key="7">
    <source>
        <dbReference type="Proteomes" id="UP000298133"/>
    </source>
</evidence>
<dbReference type="InterPro" id="IPR002052">
    <property type="entry name" value="DNA_methylase_N6_adenine_CS"/>
</dbReference>
<dbReference type="PANTHER" id="PTHR47806">
    <property type="entry name" value="50S RIBOSOMAL PROTEIN L3 GLUTAMINE METHYLTRANSFERASE"/>
    <property type="match status" value="1"/>
</dbReference>
<dbReference type="InterPro" id="IPR017127">
    <property type="entry name" value="Ribosome_uL3_MTase"/>
</dbReference>
<dbReference type="AlphaFoldDB" id="A0A4Y8UMQ4"/>
<dbReference type="GO" id="GO:0032259">
    <property type="term" value="P:methylation"/>
    <property type="evidence" value="ECO:0007669"/>
    <property type="project" value="UniProtKB-KW"/>
</dbReference>
<dbReference type="EC" id="2.1.1.298" evidence="6"/>
<dbReference type="InterPro" id="IPR019874">
    <property type="entry name" value="RF_methyltr_PrmC"/>
</dbReference>
<evidence type="ECO:0000256" key="2">
    <source>
        <dbReference type="ARBA" id="ARBA00022679"/>
    </source>
</evidence>
<sequence length="296" mass="32696">MTVPTVAELLQSACAELERAEVFCGHGTDNYWDEAVYLLRHVCSWPVDVDRSVLQQPIEREPQQQFEQLLARRIAERIPAPYLTGEAWFCGIPFNVDERVIIPRSPIAQLITAQFRPWLLQPPANVLDLCCGSGCIGIATAAAVPSAEVVLSDLSDAALAVAASNIERHDLAERVKINCGDLFAGLQGQQFELIVCNPPYVDAEDFATMPAEYRHEPTMALVSGDDGLDFTRRLLQQAPDHLTEQGLLICEVGNSAVALEEAFPDLALTWLEFEEGDGGVFVTDRDQLLAERHRRA</sequence>
<keyword evidence="6" id="KW-0687">Ribonucleoprotein</keyword>
<evidence type="ECO:0000256" key="3">
    <source>
        <dbReference type="ARBA" id="ARBA00022691"/>
    </source>
</evidence>
<dbReference type="Proteomes" id="UP000298133">
    <property type="component" value="Unassembled WGS sequence"/>
</dbReference>
<dbReference type="NCBIfam" id="TIGR03533">
    <property type="entry name" value="L3_gln_methyl"/>
    <property type="match status" value="1"/>
</dbReference>
<dbReference type="InterPro" id="IPR029063">
    <property type="entry name" value="SAM-dependent_MTases_sf"/>
</dbReference>
<comment type="caution">
    <text evidence="6">The sequence shown here is derived from an EMBL/GenBank/DDBJ whole genome shotgun (WGS) entry which is preliminary data.</text>
</comment>
<dbReference type="NCBIfam" id="TIGR03534">
    <property type="entry name" value="RF_mod_PrmC"/>
    <property type="match status" value="1"/>
</dbReference>
<protein>
    <submittedName>
        <fullName evidence="6">50S ribosomal protein L3 N(5)-glutamine methyltransferase</fullName>
        <ecNumber evidence="6">2.1.1.298</ecNumber>
    </submittedName>
</protein>
<name>A0A4Y8UMQ4_9GAMM</name>
<keyword evidence="1 6" id="KW-0489">Methyltransferase</keyword>
<keyword evidence="2 6" id="KW-0808">Transferase</keyword>
<accession>A0A4Y8UMQ4</accession>
<dbReference type="GO" id="GO:0005829">
    <property type="term" value="C:cytosol"/>
    <property type="evidence" value="ECO:0007669"/>
    <property type="project" value="TreeGrafter"/>
</dbReference>
<dbReference type="PIRSF" id="PIRSF037167">
    <property type="entry name" value="Mtase_YfcB_prd"/>
    <property type="match status" value="1"/>
</dbReference>
<organism evidence="6 7">
    <name type="scientific">Gammaproteobacteria bacterium LSUCC0057</name>
    <dbReference type="NCBI Taxonomy" id="2559237"/>
    <lineage>
        <taxon>Bacteria</taxon>
        <taxon>Pseudomonadati</taxon>
        <taxon>Pseudomonadota</taxon>
        <taxon>Gammaproteobacteria</taxon>
        <taxon>Cellvibrionales</taxon>
        <taxon>Porticoccaceae</taxon>
        <taxon>SAR92 clade</taxon>
    </lineage>
</organism>
<keyword evidence="7" id="KW-1185">Reference proteome</keyword>
<proteinExistence type="predicted"/>
<dbReference type="Pfam" id="PF05175">
    <property type="entry name" value="MTS"/>
    <property type="match status" value="1"/>
</dbReference>
<dbReference type="PROSITE" id="PS00092">
    <property type="entry name" value="N6_MTASE"/>
    <property type="match status" value="1"/>
</dbReference>
<evidence type="ECO:0000259" key="4">
    <source>
        <dbReference type="Pfam" id="PF05175"/>
    </source>
</evidence>
<evidence type="ECO:0000256" key="1">
    <source>
        <dbReference type="ARBA" id="ARBA00022603"/>
    </source>
</evidence>
<feature type="domain" description="Release factor glutamine methyltransferase N-terminal" evidence="5">
    <location>
        <begin position="8"/>
        <end position="85"/>
    </location>
</feature>
<feature type="domain" description="Methyltransferase small" evidence="4">
    <location>
        <begin position="124"/>
        <end position="205"/>
    </location>
</feature>
<evidence type="ECO:0000259" key="5">
    <source>
        <dbReference type="Pfam" id="PF17827"/>
    </source>
</evidence>
<dbReference type="SUPFAM" id="SSF53335">
    <property type="entry name" value="S-adenosyl-L-methionine-dependent methyltransferases"/>
    <property type="match status" value="1"/>
</dbReference>
<dbReference type="GO" id="GO:0036009">
    <property type="term" value="F:protein-glutamine N-methyltransferase activity"/>
    <property type="evidence" value="ECO:0007669"/>
    <property type="project" value="InterPro"/>
</dbReference>